<protein>
    <submittedName>
        <fullName evidence="1">Uncharacterized protein</fullName>
    </submittedName>
</protein>
<sequence>MHVAVSHLQKWNTWISLSCSKGLYAAMSSNNTRAVCISASGAALATISMSTGSKASATARGPTQAGIVTGYTKFHIVEDPDTWASILTAYNSTIPQFYAWNPSNKISVGSNCENVWSGYALCVAGGPS</sequence>
<dbReference type="EMBL" id="MU003511">
    <property type="protein sequence ID" value="KAF2469669.1"/>
    <property type="molecule type" value="Genomic_DNA"/>
</dbReference>
<evidence type="ECO:0000313" key="1">
    <source>
        <dbReference type="EMBL" id="KAF2469669.1"/>
    </source>
</evidence>
<proteinExistence type="predicted"/>
<organism evidence="1 2">
    <name type="scientific">Lindgomyces ingoldianus</name>
    <dbReference type="NCBI Taxonomy" id="673940"/>
    <lineage>
        <taxon>Eukaryota</taxon>
        <taxon>Fungi</taxon>
        <taxon>Dikarya</taxon>
        <taxon>Ascomycota</taxon>
        <taxon>Pezizomycotina</taxon>
        <taxon>Dothideomycetes</taxon>
        <taxon>Pleosporomycetidae</taxon>
        <taxon>Pleosporales</taxon>
        <taxon>Lindgomycetaceae</taxon>
        <taxon>Lindgomyces</taxon>
    </lineage>
</organism>
<keyword evidence="2" id="KW-1185">Reference proteome</keyword>
<reference evidence="1" key="1">
    <citation type="journal article" date="2020" name="Stud. Mycol.">
        <title>101 Dothideomycetes genomes: a test case for predicting lifestyles and emergence of pathogens.</title>
        <authorList>
            <person name="Haridas S."/>
            <person name="Albert R."/>
            <person name="Binder M."/>
            <person name="Bloem J."/>
            <person name="Labutti K."/>
            <person name="Salamov A."/>
            <person name="Andreopoulos B."/>
            <person name="Baker S."/>
            <person name="Barry K."/>
            <person name="Bills G."/>
            <person name="Bluhm B."/>
            <person name="Cannon C."/>
            <person name="Castanera R."/>
            <person name="Culley D."/>
            <person name="Daum C."/>
            <person name="Ezra D."/>
            <person name="Gonzalez J."/>
            <person name="Henrissat B."/>
            <person name="Kuo A."/>
            <person name="Liang C."/>
            <person name="Lipzen A."/>
            <person name="Lutzoni F."/>
            <person name="Magnuson J."/>
            <person name="Mondo S."/>
            <person name="Nolan M."/>
            <person name="Ohm R."/>
            <person name="Pangilinan J."/>
            <person name="Park H.-J."/>
            <person name="Ramirez L."/>
            <person name="Alfaro M."/>
            <person name="Sun H."/>
            <person name="Tritt A."/>
            <person name="Yoshinaga Y."/>
            <person name="Zwiers L.-H."/>
            <person name="Turgeon B."/>
            <person name="Goodwin S."/>
            <person name="Spatafora J."/>
            <person name="Crous P."/>
            <person name="Grigoriev I."/>
        </authorList>
    </citation>
    <scope>NUCLEOTIDE SEQUENCE</scope>
    <source>
        <strain evidence="1">ATCC 200398</strain>
    </source>
</reference>
<gene>
    <name evidence="1" type="ORF">BDR25DRAFT_288613</name>
</gene>
<name>A0ACB6QRM0_9PLEO</name>
<accession>A0ACB6QRM0</accession>
<evidence type="ECO:0000313" key="2">
    <source>
        <dbReference type="Proteomes" id="UP000799755"/>
    </source>
</evidence>
<dbReference type="Proteomes" id="UP000799755">
    <property type="component" value="Unassembled WGS sequence"/>
</dbReference>
<comment type="caution">
    <text evidence="1">The sequence shown here is derived from an EMBL/GenBank/DDBJ whole genome shotgun (WGS) entry which is preliminary data.</text>
</comment>